<comment type="caution">
    <text evidence="1">The sequence shown here is derived from an EMBL/GenBank/DDBJ whole genome shotgun (WGS) entry which is preliminary data.</text>
</comment>
<evidence type="ECO:0000313" key="2">
    <source>
        <dbReference type="Proteomes" id="UP000437575"/>
    </source>
</evidence>
<dbReference type="AlphaFoldDB" id="A0A6A8LXA2"/>
<name>A0A6A8LXA2_9LACO</name>
<gene>
    <name evidence="1" type="primary">gadE</name>
    <name evidence="1" type="ORF">GKC34_14095</name>
</gene>
<reference evidence="1 2" key="1">
    <citation type="submission" date="2019-11" db="EMBL/GenBank/DDBJ databases">
        <title>Draft Genome Sequence of Plant Growth-Promoting Rhizosphere-Associated Bacteria.</title>
        <authorList>
            <person name="Vasilyev I.Y."/>
            <person name="Radchenko V."/>
            <person name="Ilnitskaya E.V."/>
        </authorList>
    </citation>
    <scope>NUCLEOTIDE SEQUENCE [LARGE SCALE GENOMIC DNA]</scope>
    <source>
        <strain evidence="1 2">VRA_1sq_f</strain>
    </source>
</reference>
<sequence>MIFLMTKDSFLLQGFWQLKDNHEMIKINSLSEIKKVGNKPFKVIIDTYHNHILD</sequence>
<proteinExistence type="predicted"/>
<evidence type="ECO:0000313" key="1">
    <source>
        <dbReference type="EMBL" id="MSE06810.1"/>
    </source>
</evidence>
<feature type="non-terminal residue" evidence="1">
    <location>
        <position position="54"/>
    </location>
</feature>
<dbReference type="Proteomes" id="UP000437575">
    <property type="component" value="Unassembled WGS sequence"/>
</dbReference>
<protein>
    <submittedName>
        <fullName evidence="1">Acid resistance transcriptional activator GadE</fullName>
    </submittedName>
</protein>
<dbReference type="EMBL" id="WKKZ01001375">
    <property type="protein sequence ID" value="MSE06810.1"/>
    <property type="molecule type" value="Genomic_DNA"/>
</dbReference>
<organism evidence="1 2">
    <name type="scientific">Ligilactobacillus salivarius</name>
    <dbReference type="NCBI Taxonomy" id="1624"/>
    <lineage>
        <taxon>Bacteria</taxon>
        <taxon>Bacillati</taxon>
        <taxon>Bacillota</taxon>
        <taxon>Bacilli</taxon>
        <taxon>Lactobacillales</taxon>
        <taxon>Lactobacillaceae</taxon>
        <taxon>Ligilactobacillus</taxon>
    </lineage>
</organism>
<accession>A0A6A8LXA2</accession>